<evidence type="ECO:0000256" key="9">
    <source>
        <dbReference type="ARBA" id="ARBA00022989"/>
    </source>
</evidence>
<dbReference type="FunFam" id="3.30.430.20:FF:000008">
    <property type="entry name" value="cysteine-rich repeat secretory protein 3"/>
    <property type="match status" value="1"/>
</dbReference>
<dbReference type="PROSITE" id="PS51473">
    <property type="entry name" value="GNK2"/>
    <property type="match status" value="2"/>
</dbReference>
<accession>A0A2I4F644</accession>
<evidence type="ECO:0000256" key="8">
    <source>
        <dbReference type="ARBA" id="ARBA00022949"/>
    </source>
</evidence>
<dbReference type="FunFam" id="3.30.430.20:FF:000001">
    <property type="entry name" value="cysteine-rich repeat secretory protein 3"/>
    <property type="match status" value="1"/>
</dbReference>
<dbReference type="Pfam" id="PF01657">
    <property type="entry name" value="Stress-antifung"/>
    <property type="match status" value="2"/>
</dbReference>
<keyword evidence="8" id="KW-0965">Cell junction</keyword>
<keyword evidence="9" id="KW-1133">Transmembrane helix</keyword>
<evidence type="ECO:0000256" key="10">
    <source>
        <dbReference type="ARBA" id="ARBA00023136"/>
    </source>
</evidence>
<dbReference type="PANTHER" id="PTHR32080:SF36">
    <property type="entry name" value="PLASMODESMATA-LOCATED PROTEIN 1"/>
    <property type="match status" value="1"/>
</dbReference>
<dbReference type="CDD" id="cd23509">
    <property type="entry name" value="Gnk2-like"/>
    <property type="match status" value="2"/>
</dbReference>
<dbReference type="STRING" id="51240.A0A2I4F644"/>
<evidence type="ECO:0000256" key="6">
    <source>
        <dbReference type="ARBA" id="ARBA00022729"/>
    </source>
</evidence>
<evidence type="ECO:0000256" key="4">
    <source>
        <dbReference type="ARBA" id="ARBA00022581"/>
    </source>
</evidence>
<dbReference type="GO" id="GO:0009506">
    <property type="term" value="C:plasmodesma"/>
    <property type="evidence" value="ECO:0000318"/>
    <property type="project" value="GO_Central"/>
</dbReference>
<keyword evidence="3" id="KW-1003">Cell membrane</keyword>
<proteinExistence type="inferred from homology"/>
<gene>
    <name evidence="15" type="primary">LOC108995903</name>
</gene>
<dbReference type="Gene3D" id="3.30.430.20">
    <property type="entry name" value="Gnk2 domain, C-X8-C-X2-C motif"/>
    <property type="match status" value="2"/>
</dbReference>
<dbReference type="InterPro" id="IPR002902">
    <property type="entry name" value="GNK2"/>
</dbReference>
<dbReference type="AlphaFoldDB" id="A0A2I4F644"/>
<keyword evidence="7" id="KW-0677">Repeat</keyword>
<dbReference type="GeneID" id="108995903"/>
<comment type="similarity">
    <text evidence="13">Belongs to the cysteine-rich repeat secretory protein family. Plasmodesmata-located proteins (PDLD) subfamily.</text>
</comment>
<evidence type="ECO:0000313" key="15">
    <source>
        <dbReference type="RefSeq" id="XP_018827117.1"/>
    </source>
</evidence>
<dbReference type="KEGG" id="jre:108995903"/>
<evidence type="ECO:0000256" key="13">
    <source>
        <dbReference type="ARBA" id="ARBA00038393"/>
    </source>
</evidence>
<protein>
    <submittedName>
        <fullName evidence="15">Plasmodesmata-located protein 1</fullName>
    </submittedName>
</protein>
<dbReference type="GO" id="GO:0010497">
    <property type="term" value="P:plasmodesmata-mediated intercellular transport"/>
    <property type="evidence" value="ECO:0000318"/>
    <property type="project" value="GO_Central"/>
</dbReference>
<dbReference type="GO" id="GO:0005886">
    <property type="term" value="C:plasma membrane"/>
    <property type="evidence" value="ECO:0007669"/>
    <property type="project" value="UniProtKB-SubCell"/>
</dbReference>
<evidence type="ECO:0000256" key="12">
    <source>
        <dbReference type="ARBA" id="ARBA00024184"/>
    </source>
</evidence>
<dbReference type="InterPro" id="IPR038408">
    <property type="entry name" value="GNK2_sf"/>
</dbReference>
<keyword evidence="2" id="KW-0813">Transport</keyword>
<evidence type="ECO:0000256" key="3">
    <source>
        <dbReference type="ARBA" id="ARBA00022475"/>
    </source>
</evidence>
<dbReference type="OrthoDB" id="1926347at2759"/>
<dbReference type="Gramene" id="Jr01_32780_p1">
    <property type="protein sequence ID" value="cds.Jr01_32780_p1"/>
    <property type="gene ID" value="Jr01_32780"/>
</dbReference>
<evidence type="ECO:0000313" key="14">
    <source>
        <dbReference type="Proteomes" id="UP000235220"/>
    </source>
</evidence>
<reference evidence="15" key="1">
    <citation type="submission" date="2025-08" db="UniProtKB">
        <authorList>
            <consortium name="RefSeq"/>
        </authorList>
    </citation>
    <scope>IDENTIFICATION</scope>
    <source>
        <tissue evidence="15">Leaves</tissue>
    </source>
</reference>
<evidence type="ECO:0000256" key="11">
    <source>
        <dbReference type="ARBA" id="ARBA00023157"/>
    </source>
</evidence>
<dbReference type="InterPro" id="IPR051378">
    <property type="entry name" value="Cell2Cell_Antifungal"/>
</dbReference>
<comment type="subcellular location">
    <subcellularLocation>
        <location evidence="12">Cell junction</location>
        <location evidence="12">Plasmodesma</location>
    </subcellularLocation>
    <subcellularLocation>
        <location evidence="1">Cell membrane</location>
        <topology evidence="1">Single-pass type I membrane protein</topology>
    </subcellularLocation>
</comment>
<name>A0A2I4F644_JUGRE</name>
<dbReference type="RefSeq" id="XP_018827117.1">
    <property type="nucleotide sequence ID" value="XM_018971572.2"/>
</dbReference>
<sequence>MGLPRTLFSLFSISMLSSFFVCAESAADYTNLVFKGCAEQKFQDSTGIYSQNLKTLLSSLVSLSSQKTFSSTTSGEDQNSIMGLYQCRGDLTLPECFNCVSKISDTADKRCGKAVAARIQLNGCYVRYEVAGFKQVSDTELLYKVCGSTRASKAGFDQKRNTAFDMVESGVKTGAGAGGLFYTGSYESVYVLGQCEGNLGSDDCGDCVSSAVERAKADCDDSISGQVYLQKCYVSYSYYPNGVPSISSSSGNEEQRHTQRTVALAVGGLAAFGFIIVCFLFVKSVMKKRGGKHGG</sequence>
<dbReference type="GO" id="GO:0046739">
    <property type="term" value="P:transport of virus in multicellular host"/>
    <property type="evidence" value="ECO:0000318"/>
    <property type="project" value="GO_Central"/>
</dbReference>
<dbReference type="PANTHER" id="PTHR32080">
    <property type="entry name" value="ANTIFUNGAL PROTEIN GINKBILOBIN-2-LIKE"/>
    <property type="match status" value="1"/>
</dbReference>
<dbReference type="Proteomes" id="UP000235220">
    <property type="component" value="Chromosome 1"/>
</dbReference>
<evidence type="ECO:0000256" key="7">
    <source>
        <dbReference type="ARBA" id="ARBA00022737"/>
    </source>
</evidence>
<keyword evidence="14" id="KW-1185">Reference proteome</keyword>
<keyword evidence="6" id="KW-0732">Signal</keyword>
<keyword evidence="5" id="KW-0812">Transmembrane</keyword>
<evidence type="ECO:0000256" key="1">
    <source>
        <dbReference type="ARBA" id="ARBA00004251"/>
    </source>
</evidence>
<keyword evidence="10" id="KW-0472">Membrane</keyword>
<keyword evidence="11" id="KW-1015">Disulfide bond</keyword>
<evidence type="ECO:0000256" key="2">
    <source>
        <dbReference type="ARBA" id="ARBA00022448"/>
    </source>
</evidence>
<organism evidence="14 15">
    <name type="scientific">Juglans regia</name>
    <name type="common">English walnut</name>
    <dbReference type="NCBI Taxonomy" id="51240"/>
    <lineage>
        <taxon>Eukaryota</taxon>
        <taxon>Viridiplantae</taxon>
        <taxon>Streptophyta</taxon>
        <taxon>Embryophyta</taxon>
        <taxon>Tracheophyta</taxon>
        <taxon>Spermatophyta</taxon>
        <taxon>Magnoliopsida</taxon>
        <taxon>eudicotyledons</taxon>
        <taxon>Gunneridae</taxon>
        <taxon>Pentapetalae</taxon>
        <taxon>rosids</taxon>
        <taxon>fabids</taxon>
        <taxon>Fagales</taxon>
        <taxon>Juglandaceae</taxon>
        <taxon>Juglans</taxon>
    </lineage>
</organism>
<keyword evidence="4" id="KW-0945">Host-virus interaction</keyword>
<evidence type="ECO:0000256" key="5">
    <source>
        <dbReference type="ARBA" id="ARBA00022692"/>
    </source>
</evidence>